<keyword evidence="13" id="KW-1185">Reference proteome</keyword>
<reference evidence="13" key="1">
    <citation type="submission" date="2017-11" db="EMBL/GenBank/DDBJ databases">
        <title>Complete Genome Sequence of Kyrpidia sp. Strain EA-1, a thermophilic, hydrogen-oxidizing Bacterium, isolated from the Azores.</title>
        <authorList>
            <person name="Reiner J.E."/>
            <person name="Lapp C.J."/>
            <person name="Bunk B."/>
            <person name="Gescher J."/>
        </authorList>
    </citation>
    <scope>NUCLEOTIDE SEQUENCE [LARGE SCALE GENOMIC DNA]</scope>
    <source>
        <strain evidence="13">EA-1</strain>
    </source>
</reference>
<dbReference type="KEGG" id="kyr:CVV65_16215"/>
<dbReference type="InterPro" id="IPR013786">
    <property type="entry name" value="AcylCoA_DH/ox_N"/>
</dbReference>
<dbReference type="InterPro" id="IPR046373">
    <property type="entry name" value="Acyl-CoA_Oxase/DH_mid-dom_sf"/>
</dbReference>
<dbReference type="AlphaFoldDB" id="A0A2K8NDD2"/>
<dbReference type="PROSITE" id="PS00072">
    <property type="entry name" value="ACYL_COA_DH_1"/>
    <property type="match status" value="1"/>
</dbReference>
<proteinExistence type="inferred from homology"/>
<dbReference type="InterPro" id="IPR006089">
    <property type="entry name" value="Acyl-CoA_DH_CS"/>
</dbReference>
<evidence type="ECO:0000313" key="13">
    <source>
        <dbReference type="Proteomes" id="UP000231932"/>
    </source>
</evidence>
<dbReference type="Pfam" id="PF02771">
    <property type="entry name" value="Acyl-CoA_dh_N"/>
    <property type="match status" value="1"/>
</dbReference>
<evidence type="ECO:0000259" key="9">
    <source>
        <dbReference type="Pfam" id="PF00441"/>
    </source>
</evidence>
<organism evidence="12 13">
    <name type="scientific">Kyrpidia spormannii</name>
    <dbReference type="NCBI Taxonomy" id="2055160"/>
    <lineage>
        <taxon>Bacteria</taxon>
        <taxon>Bacillati</taxon>
        <taxon>Bacillota</taxon>
        <taxon>Bacilli</taxon>
        <taxon>Bacillales</taxon>
        <taxon>Alicyclobacillaceae</taxon>
        <taxon>Kyrpidia</taxon>
    </lineage>
</organism>
<feature type="domain" description="Acyl-CoA dehydrogenase/oxidase C-terminal" evidence="9">
    <location>
        <begin position="229"/>
        <end position="378"/>
    </location>
</feature>
<evidence type="ECO:0000256" key="4">
    <source>
        <dbReference type="ARBA" id="ARBA00022827"/>
    </source>
</evidence>
<dbReference type="OrthoDB" id="2985879at2"/>
<dbReference type="GO" id="GO:0003995">
    <property type="term" value="F:acyl-CoA dehydrogenase activity"/>
    <property type="evidence" value="ECO:0007669"/>
    <property type="project" value="InterPro"/>
</dbReference>
<evidence type="ECO:0000313" key="12">
    <source>
        <dbReference type="EMBL" id="ATY86282.1"/>
    </source>
</evidence>
<feature type="domain" description="Acyl-CoA oxidase/dehydrogenase middle" evidence="10">
    <location>
        <begin position="122"/>
        <end position="217"/>
    </location>
</feature>
<dbReference type="FunFam" id="1.20.140.10:FF:000004">
    <property type="entry name" value="Acyl-CoA dehydrogenase FadE25"/>
    <property type="match status" value="1"/>
</dbReference>
<dbReference type="PROSITE" id="PS00073">
    <property type="entry name" value="ACYL_COA_DH_2"/>
    <property type="match status" value="1"/>
</dbReference>
<comment type="similarity">
    <text evidence="2 8">Belongs to the acyl-CoA dehydrogenase family.</text>
</comment>
<dbReference type="EMBL" id="CP024955">
    <property type="protein sequence ID" value="ATY86282.1"/>
    <property type="molecule type" value="Genomic_DNA"/>
</dbReference>
<evidence type="ECO:0000256" key="5">
    <source>
        <dbReference type="ARBA" id="ARBA00023002"/>
    </source>
</evidence>
<evidence type="ECO:0000256" key="1">
    <source>
        <dbReference type="ARBA" id="ARBA00001974"/>
    </source>
</evidence>
<dbReference type="Pfam" id="PF02770">
    <property type="entry name" value="Acyl-CoA_dh_M"/>
    <property type="match status" value="1"/>
</dbReference>
<dbReference type="InterPro" id="IPR037069">
    <property type="entry name" value="AcylCoA_DH/ox_N_sf"/>
</dbReference>
<dbReference type="Gene3D" id="1.10.540.10">
    <property type="entry name" value="Acyl-CoA dehydrogenase/oxidase, N-terminal domain"/>
    <property type="match status" value="1"/>
</dbReference>
<dbReference type="InterPro" id="IPR006091">
    <property type="entry name" value="Acyl-CoA_Oxase/DH_mid-dom"/>
</dbReference>
<protein>
    <recommendedName>
        <fullName evidence="7">Acyl-CoA dehydrogenase</fullName>
    </recommendedName>
</protein>
<dbReference type="Gene3D" id="1.20.140.10">
    <property type="entry name" value="Butyryl-CoA Dehydrogenase, subunit A, domain 3"/>
    <property type="match status" value="1"/>
</dbReference>
<keyword evidence="5 8" id="KW-0560">Oxidoreductase</keyword>
<dbReference type="Proteomes" id="UP000231932">
    <property type="component" value="Chromosome"/>
</dbReference>
<sequence>MNLLLTEEQREIRDAVRRFAEEVIRPRAPQIDEEDRFPRDIIQKMADLGFLGIPIPEEWGGVGADFVSYVLAIEEVAKVSAAVAVILAVHTSLGALSVLYHGSEDQKDKYLRGLASGRLLGAFALTEPQAGSDAASLQTRARREPGGYRIDGRKVFITNGGEADLYLVFANLNPEAGRRGITAFLVEADNQGLIIGKKERKMGLNGSATTELIFEDCRVPDSARLGGEGEGYRVAMSLLDGGRIGIAAQALGIAEGALELARAYVKERQQFGRRIGDFQGVQFILADRAAEIEAARLMVYRAATMRAKGLPCAKEAAMAKLYASDTAMRVTVDAVQLHGGYGYIKDYAVERYMRDAKVTQIYEGTNQIQRMVVAKHVLGSAQ</sequence>
<feature type="domain" description="Acyl-CoA dehydrogenase/oxidase N-terminal" evidence="11">
    <location>
        <begin position="6"/>
        <end position="117"/>
    </location>
</feature>
<dbReference type="Pfam" id="PF00441">
    <property type="entry name" value="Acyl-CoA_dh_1"/>
    <property type="match status" value="1"/>
</dbReference>
<dbReference type="SUPFAM" id="SSF56645">
    <property type="entry name" value="Acyl-CoA dehydrogenase NM domain-like"/>
    <property type="match status" value="1"/>
</dbReference>
<evidence type="ECO:0000259" key="11">
    <source>
        <dbReference type="Pfam" id="PF02771"/>
    </source>
</evidence>
<keyword evidence="4 8" id="KW-0274">FAD</keyword>
<dbReference type="FunFam" id="2.40.110.10:FF:000001">
    <property type="entry name" value="Acyl-CoA dehydrogenase, mitochondrial"/>
    <property type="match status" value="1"/>
</dbReference>
<dbReference type="SUPFAM" id="SSF47203">
    <property type="entry name" value="Acyl-CoA dehydrogenase C-terminal domain-like"/>
    <property type="match status" value="1"/>
</dbReference>
<dbReference type="PANTHER" id="PTHR43884:SF12">
    <property type="entry name" value="ISOVALERYL-COA DEHYDROGENASE, MITOCHONDRIAL-RELATED"/>
    <property type="match status" value="1"/>
</dbReference>
<comment type="cofactor">
    <cofactor evidence="1 8">
        <name>FAD</name>
        <dbReference type="ChEBI" id="CHEBI:57692"/>
    </cofactor>
</comment>
<evidence type="ECO:0000256" key="7">
    <source>
        <dbReference type="ARBA" id="ARBA00067585"/>
    </source>
</evidence>
<name>A0A2K8NDD2_9BACL</name>
<dbReference type="Gene3D" id="2.40.110.10">
    <property type="entry name" value="Butyryl-CoA Dehydrogenase, subunit A, domain 2"/>
    <property type="match status" value="1"/>
</dbReference>
<keyword evidence="3 8" id="KW-0285">Flavoprotein</keyword>
<evidence type="ECO:0000256" key="2">
    <source>
        <dbReference type="ARBA" id="ARBA00009347"/>
    </source>
</evidence>
<dbReference type="InterPro" id="IPR036250">
    <property type="entry name" value="AcylCo_DH-like_C"/>
</dbReference>
<evidence type="ECO:0000259" key="10">
    <source>
        <dbReference type="Pfam" id="PF02770"/>
    </source>
</evidence>
<comment type="catalytic activity">
    <reaction evidence="6">
        <text>a 2,3-saturated acyl-CoA + A = a 2,3-dehydroacyl-CoA + AH2</text>
        <dbReference type="Rhea" id="RHEA:48608"/>
        <dbReference type="ChEBI" id="CHEBI:13193"/>
        <dbReference type="ChEBI" id="CHEBI:17499"/>
        <dbReference type="ChEBI" id="CHEBI:60015"/>
        <dbReference type="ChEBI" id="CHEBI:65111"/>
    </reaction>
</comment>
<evidence type="ECO:0000256" key="8">
    <source>
        <dbReference type="RuleBase" id="RU362125"/>
    </source>
</evidence>
<gene>
    <name evidence="12" type="ORF">CVV65_16215</name>
</gene>
<accession>A0A2K8NDD2</accession>
<dbReference type="PIRSF" id="PIRSF016578">
    <property type="entry name" value="HsaA"/>
    <property type="match status" value="1"/>
</dbReference>
<dbReference type="InterPro" id="IPR009075">
    <property type="entry name" value="AcylCo_DH/oxidase_C"/>
</dbReference>
<evidence type="ECO:0000256" key="6">
    <source>
        <dbReference type="ARBA" id="ARBA00052546"/>
    </source>
</evidence>
<evidence type="ECO:0000256" key="3">
    <source>
        <dbReference type="ARBA" id="ARBA00022630"/>
    </source>
</evidence>
<dbReference type="CDD" id="cd01158">
    <property type="entry name" value="SCAD_SBCAD"/>
    <property type="match status" value="1"/>
</dbReference>
<dbReference type="GO" id="GO:0050660">
    <property type="term" value="F:flavin adenine dinucleotide binding"/>
    <property type="evidence" value="ECO:0007669"/>
    <property type="project" value="InterPro"/>
</dbReference>
<dbReference type="InterPro" id="IPR009100">
    <property type="entry name" value="AcylCoA_DH/oxidase_NM_dom_sf"/>
</dbReference>
<dbReference type="PANTHER" id="PTHR43884">
    <property type="entry name" value="ACYL-COA DEHYDROGENASE"/>
    <property type="match status" value="1"/>
</dbReference>
<dbReference type="FunFam" id="1.10.540.10:FF:000002">
    <property type="entry name" value="Acyl-CoA dehydrogenase FadE19"/>
    <property type="match status" value="1"/>
</dbReference>
<dbReference type="RefSeq" id="WP_100669025.1">
    <property type="nucleotide sequence ID" value="NZ_CP024955.1"/>
</dbReference>